<feature type="domain" description="Cation efflux protein transmembrane" evidence="7">
    <location>
        <begin position="156"/>
        <end position="237"/>
    </location>
</feature>
<evidence type="ECO:0000256" key="2">
    <source>
        <dbReference type="ARBA" id="ARBA00022448"/>
    </source>
</evidence>
<dbReference type="InterPro" id="IPR027469">
    <property type="entry name" value="Cation_efflux_TMD_sf"/>
</dbReference>
<accession>A0ABV0K2N1</accession>
<feature type="transmembrane region" description="Helical" evidence="6">
    <location>
        <begin position="153"/>
        <end position="175"/>
    </location>
</feature>
<evidence type="ECO:0000313" key="8">
    <source>
        <dbReference type="EMBL" id="MEP0947032.1"/>
    </source>
</evidence>
<proteinExistence type="predicted"/>
<evidence type="ECO:0000256" key="4">
    <source>
        <dbReference type="ARBA" id="ARBA00022989"/>
    </source>
</evidence>
<reference evidence="8 9" key="1">
    <citation type="submission" date="2022-04" db="EMBL/GenBank/DDBJ databases">
        <title>Positive selection, recombination, and allopatry shape intraspecific diversity of widespread and dominant cyanobacteria.</title>
        <authorList>
            <person name="Wei J."/>
            <person name="Shu W."/>
            <person name="Hu C."/>
        </authorList>
    </citation>
    <scope>NUCLEOTIDE SEQUENCE [LARGE SCALE GENOMIC DNA]</scope>
    <source>
        <strain evidence="8 9">DQ-A4</strain>
    </source>
</reference>
<evidence type="ECO:0000259" key="7">
    <source>
        <dbReference type="Pfam" id="PF01545"/>
    </source>
</evidence>
<sequence length="257" mass="27347">MTMALSIDDIEYQAATLALQGNALIVRGCVLALRGNALTLQGDAFINHVPPLTNRGLAIKCHAVIQALLMDASKKPPTAIQSRELTDWLSRGCGLEQSSSLPRSSIAISSKAIAFGQNHTIKIHHSLWLGWARPYNGLQLYKKASMAGGESKVSIYAALGANIAIGVAKFVGAAISGSSAMLSEGIHSVVDSVNELLLLYGLKQSEAPPSDQFPLGHGQELYFWLLMVAVLIFSLGVACRCMRGGIAFNTLRSATMP</sequence>
<dbReference type="PANTHER" id="PTHR13414:SF9">
    <property type="entry name" value="PROTON-COUPLED ZINC ANTIPORTER SLC30A9, MITOCHONDRIAL"/>
    <property type="match status" value="1"/>
</dbReference>
<keyword evidence="5 6" id="KW-0472">Membrane</keyword>
<evidence type="ECO:0000256" key="1">
    <source>
        <dbReference type="ARBA" id="ARBA00004141"/>
    </source>
</evidence>
<dbReference type="EMBL" id="JAMPKX010000003">
    <property type="protein sequence ID" value="MEP0947032.1"/>
    <property type="molecule type" value="Genomic_DNA"/>
</dbReference>
<dbReference type="SUPFAM" id="SSF161111">
    <property type="entry name" value="Cation efflux protein transmembrane domain-like"/>
    <property type="match status" value="1"/>
</dbReference>
<dbReference type="Gene3D" id="1.20.1510.10">
    <property type="entry name" value="Cation efflux protein transmembrane domain"/>
    <property type="match status" value="1"/>
</dbReference>
<dbReference type="InterPro" id="IPR058533">
    <property type="entry name" value="Cation_efflux_TM"/>
</dbReference>
<keyword evidence="3 6" id="KW-0812">Transmembrane</keyword>
<evidence type="ECO:0000256" key="6">
    <source>
        <dbReference type="SAM" id="Phobius"/>
    </source>
</evidence>
<dbReference type="RefSeq" id="WP_242021475.1">
    <property type="nucleotide sequence ID" value="NZ_JAMPKX010000003.1"/>
</dbReference>
<dbReference type="Pfam" id="PF01545">
    <property type="entry name" value="Cation_efflux"/>
    <property type="match status" value="1"/>
</dbReference>
<comment type="subcellular location">
    <subcellularLocation>
        <location evidence="1">Membrane</location>
        <topology evidence="1">Multi-pass membrane protein</topology>
    </subcellularLocation>
</comment>
<evidence type="ECO:0000256" key="3">
    <source>
        <dbReference type="ARBA" id="ARBA00022692"/>
    </source>
</evidence>
<dbReference type="PANTHER" id="PTHR13414">
    <property type="entry name" value="HUEL-CATION TRANSPORTER"/>
    <property type="match status" value="1"/>
</dbReference>
<gene>
    <name evidence="8" type="ORF">NC992_09125</name>
</gene>
<keyword evidence="4 6" id="KW-1133">Transmembrane helix</keyword>
<feature type="transmembrane region" description="Helical" evidence="6">
    <location>
        <begin position="221"/>
        <end position="242"/>
    </location>
</feature>
<keyword evidence="9" id="KW-1185">Reference proteome</keyword>
<evidence type="ECO:0000313" key="9">
    <source>
        <dbReference type="Proteomes" id="UP001482513"/>
    </source>
</evidence>
<organism evidence="8 9">
    <name type="scientific">Leptolyngbya subtilissima DQ-A4</name>
    <dbReference type="NCBI Taxonomy" id="2933933"/>
    <lineage>
        <taxon>Bacteria</taxon>
        <taxon>Bacillati</taxon>
        <taxon>Cyanobacteriota</taxon>
        <taxon>Cyanophyceae</taxon>
        <taxon>Leptolyngbyales</taxon>
        <taxon>Leptolyngbyaceae</taxon>
        <taxon>Leptolyngbya group</taxon>
        <taxon>Leptolyngbya</taxon>
    </lineage>
</organism>
<evidence type="ECO:0000256" key="5">
    <source>
        <dbReference type="ARBA" id="ARBA00023136"/>
    </source>
</evidence>
<protein>
    <submittedName>
        <fullName evidence="8">Cation transporter</fullName>
    </submittedName>
</protein>
<comment type="caution">
    <text evidence="8">The sequence shown here is derived from an EMBL/GenBank/DDBJ whole genome shotgun (WGS) entry which is preliminary data.</text>
</comment>
<dbReference type="InterPro" id="IPR040177">
    <property type="entry name" value="SLC30A9"/>
</dbReference>
<name>A0ABV0K2N1_9CYAN</name>
<dbReference type="Proteomes" id="UP001482513">
    <property type="component" value="Unassembled WGS sequence"/>
</dbReference>
<keyword evidence="2" id="KW-0813">Transport</keyword>